<dbReference type="Gene3D" id="3.30.565.10">
    <property type="entry name" value="Histidine kinase-like ATPase, C-terminal domain"/>
    <property type="match status" value="1"/>
</dbReference>
<dbReference type="Proteomes" id="UP000247903">
    <property type="component" value="Unassembled WGS sequence"/>
</dbReference>
<dbReference type="Pfam" id="PF06580">
    <property type="entry name" value="His_kinase"/>
    <property type="match status" value="1"/>
</dbReference>
<dbReference type="PANTHER" id="PTHR34220">
    <property type="entry name" value="SENSOR HISTIDINE KINASE YPDA"/>
    <property type="match status" value="1"/>
</dbReference>
<dbReference type="InterPro" id="IPR036890">
    <property type="entry name" value="HATPase_C_sf"/>
</dbReference>
<dbReference type="PANTHER" id="PTHR34220:SF7">
    <property type="entry name" value="SENSOR HISTIDINE KINASE YPDA"/>
    <property type="match status" value="1"/>
</dbReference>
<dbReference type="Gene3D" id="2.130.10.10">
    <property type="entry name" value="YVTN repeat-like/Quinoprotein amine dehydrogenase"/>
    <property type="match status" value="3"/>
</dbReference>
<dbReference type="RefSeq" id="WP_110306166.1">
    <property type="nucleotide sequence ID" value="NZ_QJHK01000005.1"/>
</dbReference>
<name>A0A2V4BQS6_9FLAO</name>
<dbReference type="InterPro" id="IPR013783">
    <property type="entry name" value="Ig-like_fold"/>
</dbReference>
<dbReference type="InterPro" id="IPR011110">
    <property type="entry name" value="Reg_prop"/>
</dbReference>
<dbReference type="InterPro" id="IPR015943">
    <property type="entry name" value="WD40/YVTN_repeat-like_dom_sf"/>
</dbReference>
<dbReference type="SUPFAM" id="SSF63829">
    <property type="entry name" value="Calcium-dependent phosphotriesterase"/>
    <property type="match status" value="1"/>
</dbReference>
<protein>
    <submittedName>
        <fullName evidence="3">Histidine kinase</fullName>
    </submittedName>
</protein>
<sequence length="998" mass="114727">MRLQNKFFLASLFLLITSSIFGQYFPSRNFTTADGLPNNAVRSLFLDSKNILWIGTENGVSRMENGIFTTIDESSGLGHNSCWDITEDTDGNMWFASYGGGVSKFDGKKFTVFTTKNGLLANKTRKVFSSKGKIYVGTEQGISIIDIKTNRLITPKVPEHKEDFISIAFVEYNGTVYFTSIFEGLFKIDESFSTPRIRSVILHKNSYSLGLFGSTLYSGNETYINKFDFNKISKGDKSSINFGKSFVWQFAKDNRNTIFAAAWGVYTPNGGLYTIANDKMTDVSTIYGIDSKNLLNVVYDQFNDILYVGSNNNGIYQIRLDQIINYNLFNTTSIIDFENFNNHKLILETTGVKVLNPKQQIINSISLEDFKKIEMNFYRKGKNISNKQGAESRDFELNFNIPTNEIEFYEIVKNQNSLWINSNIGIFEIDKNYKIINYLPKHSLKIGFTYNGKLIETITYAGVRVYENLKTLENTHYSKFQKNTPQYIVKILNNNNKTYLLSVFNGVYVYKNNQFQSYLANGIWNEKKFKHITKNNKGQLILGAEFGDVFIVDDSKSFKILETISKKEITGNTILFLEAYKDYILIGTEKGINIYKNGVTRLIDKEQGLKDCNITTSQIFGNALWLGTKKGFYTIDLNRLISTQLTVSEIGISKISINNVPLSPNNYKWFRYNSKTIVCDYKHNSLSIDFIPKGHSFPNKLKFRYRLKSNERWSPYSEKTNLFLPYLPYGNYNVQIEIFDMNAGKSRIFTILQLQIQPPIWLSWWFITLTILFLLALIIFVFLRIKRKSNEKTIIQQRIAETKLEALLSQMNPHFTFNAMNAIQDFIISNDIDNSLLYISEFSKLIRKTLENSSKQKITIDEEIEYLEAYITIENMRFDNLIDFEIEISPEVDTCFTKIPTMLLQPFVENVFVHAFNESIPSPKLIISFKMISETILECKIIDNGMGLKASKKNKLHQSKGIELTKERLLLLQDLNSSPIETTFSENDGTTVTILLMV</sequence>
<dbReference type="GO" id="GO:0016020">
    <property type="term" value="C:membrane"/>
    <property type="evidence" value="ECO:0007669"/>
    <property type="project" value="InterPro"/>
</dbReference>
<keyword evidence="1" id="KW-1133">Transmembrane helix</keyword>
<feature type="transmembrane region" description="Helical" evidence="1">
    <location>
        <begin position="761"/>
        <end position="783"/>
    </location>
</feature>
<proteinExistence type="predicted"/>
<organism evidence="3 4">
    <name type="scientific">Flavobacterium cheongpyeongense</name>
    <dbReference type="NCBI Taxonomy" id="2212651"/>
    <lineage>
        <taxon>Bacteria</taxon>
        <taxon>Pseudomonadati</taxon>
        <taxon>Bacteroidota</taxon>
        <taxon>Flavobacteriia</taxon>
        <taxon>Flavobacteriales</taxon>
        <taxon>Flavobacteriaceae</taxon>
        <taxon>Flavobacterium</taxon>
    </lineage>
</organism>
<accession>A0A2V4BQS6</accession>
<comment type="caution">
    <text evidence="3">The sequence shown here is derived from an EMBL/GenBank/DDBJ whole genome shotgun (WGS) entry which is preliminary data.</text>
</comment>
<keyword evidence="3" id="KW-0418">Kinase</keyword>
<gene>
    <name evidence="3" type="ORF">DMB65_08220</name>
</gene>
<dbReference type="Pfam" id="PF07494">
    <property type="entry name" value="Reg_prop"/>
    <property type="match status" value="2"/>
</dbReference>
<evidence type="ECO:0000313" key="3">
    <source>
        <dbReference type="EMBL" id="PXY41378.1"/>
    </source>
</evidence>
<evidence type="ECO:0000256" key="1">
    <source>
        <dbReference type="SAM" id="Phobius"/>
    </source>
</evidence>
<reference evidence="3 4" key="1">
    <citation type="submission" date="2018-05" db="EMBL/GenBank/DDBJ databases">
        <title>Flavobacterium sp. strain IMCC34759, incomplete genome.</title>
        <authorList>
            <person name="Joung Y."/>
            <person name="Cho J."/>
        </authorList>
    </citation>
    <scope>NUCLEOTIDE SEQUENCE [LARGE SCALE GENOMIC DNA]</scope>
    <source>
        <strain evidence="3 4">IMCC34759</strain>
    </source>
</reference>
<dbReference type="EMBL" id="QJHK01000005">
    <property type="protein sequence ID" value="PXY41378.1"/>
    <property type="molecule type" value="Genomic_DNA"/>
</dbReference>
<dbReference type="OrthoDB" id="9809670at2"/>
<dbReference type="AlphaFoldDB" id="A0A2V4BQS6"/>
<keyword evidence="1" id="KW-0472">Membrane</keyword>
<evidence type="ECO:0000313" key="4">
    <source>
        <dbReference type="Proteomes" id="UP000247903"/>
    </source>
</evidence>
<dbReference type="GO" id="GO:0000155">
    <property type="term" value="F:phosphorelay sensor kinase activity"/>
    <property type="evidence" value="ECO:0007669"/>
    <property type="project" value="InterPro"/>
</dbReference>
<keyword evidence="1" id="KW-0812">Transmembrane</keyword>
<keyword evidence="4" id="KW-1185">Reference proteome</keyword>
<keyword evidence="3" id="KW-0808">Transferase</keyword>
<dbReference type="InterPro" id="IPR010559">
    <property type="entry name" value="Sig_transdc_His_kin_internal"/>
</dbReference>
<evidence type="ECO:0000259" key="2">
    <source>
        <dbReference type="Pfam" id="PF06580"/>
    </source>
</evidence>
<dbReference type="Gene3D" id="2.60.40.10">
    <property type="entry name" value="Immunoglobulins"/>
    <property type="match status" value="1"/>
</dbReference>
<feature type="domain" description="Signal transduction histidine kinase internal region" evidence="2">
    <location>
        <begin position="803"/>
        <end position="880"/>
    </location>
</feature>
<dbReference type="InterPro" id="IPR050640">
    <property type="entry name" value="Bact_2-comp_sensor_kinase"/>
</dbReference>